<sequence>MPVSFSVAPHTANSIELTRSFSAMEILATSCKELQHRYVEEILQCTFSAGAQVESSGRDSTAKIPNLVADYQGNGFVNTVIGAYDQHWALVIRPDDVWLTILSQFNFFVNANAELLRANFVAHQGQRELVICAEGNRYSLDFGSMSRQMVDLIEKNMIDPTLRQWVLPNFTTTTVNDTTVAAVLMMATLKQYFSYRFAASACGIPRVTLEGEKSDWVDVLDRLEKLKEYGIETIAWYHLLRPVISRFVAAFDAPASQDNVEFWQKVAHLHHPFSGRSYYSGWINAFNAFDKKGQWIGNALDKTAVSEEAPELMTAGQFWATYGKHVRKDLIFDGTPYHRVGTDSVPPAYAEVDVKLDDNGEKIDCFMLAGMVGKRVSCSADPMLSSSGENDTVHPVPGWWICTRKQNVVSAQEEEKAHLEEMMRDFEEKTKELDRMRDQQLRENQQA</sequence>
<dbReference type="Pfam" id="PF14388">
    <property type="entry name" value="DUF4419"/>
    <property type="match status" value="1"/>
</dbReference>
<gene>
    <name evidence="2" type="ORF">GGX14DRAFT_387766</name>
</gene>
<feature type="region of interest" description="Disordered" evidence="1">
    <location>
        <begin position="428"/>
        <end position="447"/>
    </location>
</feature>
<feature type="compositionally biased region" description="Basic and acidic residues" evidence="1">
    <location>
        <begin position="428"/>
        <end position="441"/>
    </location>
</feature>
<accession>A0AAD6YMA7</accession>
<dbReference type="Proteomes" id="UP001219525">
    <property type="component" value="Unassembled WGS sequence"/>
</dbReference>
<dbReference type="PANTHER" id="PTHR31252:SF11">
    <property type="entry name" value="DUF4419 DOMAIN-CONTAINING PROTEIN"/>
    <property type="match status" value="1"/>
</dbReference>
<dbReference type="PANTHER" id="PTHR31252">
    <property type="entry name" value="DUF4419 DOMAIN-CONTAINING PROTEIN"/>
    <property type="match status" value="1"/>
</dbReference>
<name>A0AAD6YMA7_9AGAR</name>
<organism evidence="2 3">
    <name type="scientific">Mycena pura</name>
    <dbReference type="NCBI Taxonomy" id="153505"/>
    <lineage>
        <taxon>Eukaryota</taxon>
        <taxon>Fungi</taxon>
        <taxon>Dikarya</taxon>
        <taxon>Basidiomycota</taxon>
        <taxon>Agaricomycotina</taxon>
        <taxon>Agaricomycetes</taxon>
        <taxon>Agaricomycetidae</taxon>
        <taxon>Agaricales</taxon>
        <taxon>Marasmiineae</taxon>
        <taxon>Mycenaceae</taxon>
        <taxon>Mycena</taxon>
    </lineage>
</organism>
<evidence type="ECO:0000313" key="3">
    <source>
        <dbReference type="Proteomes" id="UP001219525"/>
    </source>
</evidence>
<comment type="caution">
    <text evidence="2">The sequence shown here is derived from an EMBL/GenBank/DDBJ whole genome shotgun (WGS) entry which is preliminary data.</text>
</comment>
<dbReference type="AlphaFoldDB" id="A0AAD6YMA7"/>
<keyword evidence="3" id="KW-1185">Reference proteome</keyword>
<reference evidence="2" key="1">
    <citation type="submission" date="2023-03" db="EMBL/GenBank/DDBJ databases">
        <title>Massive genome expansion in bonnet fungi (Mycena s.s.) driven by repeated elements and novel gene families across ecological guilds.</title>
        <authorList>
            <consortium name="Lawrence Berkeley National Laboratory"/>
            <person name="Harder C.B."/>
            <person name="Miyauchi S."/>
            <person name="Viragh M."/>
            <person name="Kuo A."/>
            <person name="Thoen E."/>
            <person name="Andreopoulos B."/>
            <person name="Lu D."/>
            <person name="Skrede I."/>
            <person name="Drula E."/>
            <person name="Henrissat B."/>
            <person name="Morin E."/>
            <person name="Kohler A."/>
            <person name="Barry K."/>
            <person name="LaButti K."/>
            <person name="Morin E."/>
            <person name="Salamov A."/>
            <person name="Lipzen A."/>
            <person name="Mereny Z."/>
            <person name="Hegedus B."/>
            <person name="Baldrian P."/>
            <person name="Stursova M."/>
            <person name="Weitz H."/>
            <person name="Taylor A."/>
            <person name="Grigoriev I.V."/>
            <person name="Nagy L.G."/>
            <person name="Martin F."/>
            <person name="Kauserud H."/>
        </authorList>
    </citation>
    <scope>NUCLEOTIDE SEQUENCE</scope>
    <source>
        <strain evidence="2">9144</strain>
    </source>
</reference>
<dbReference type="EMBL" id="JARJCW010000006">
    <property type="protein sequence ID" value="KAJ7223450.1"/>
    <property type="molecule type" value="Genomic_DNA"/>
</dbReference>
<proteinExistence type="predicted"/>
<protein>
    <submittedName>
        <fullName evidence="2">Uncharacterized protein</fullName>
    </submittedName>
</protein>
<evidence type="ECO:0000256" key="1">
    <source>
        <dbReference type="SAM" id="MobiDB-lite"/>
    </source>
</evidence>
<evidence type="ECO:0000313" key="2">
    <source>
        <dbReference type="EMBL" id="KAJ7223450.1"/>
    </source>
</evidence>
<dbReference type="InterPro" id="IPR025533">
    <property type="entry name" value="DUF4419"/>
</dbReference>